<dbReference type="Proteomes" id="UP000054516">
    <property type="component" value="Unassembled WGS sequence"/>
</dbReference>
<reference evidence="1" key="1">
    <citation type="submission" date="2016-03" db="EMBL/GenBank/DDBJ databases">
        <title>Draft genome sequence of Rosellinia necatrix.</title>
        <authorList>
            <person name="Kanematsu S."/>
        </authorList>
    </citation>
    <scope>NUCLEOTIDE SEQUENCE [LARGE SCALE GENOMIC DNA]</scope>
    <source>
        <strain evidence="1">W97</strain>
    </source>
</reference>
<organism evidence="1">
    <name type="scientific">Rosellinia necatrix</name>
    <name type="common">White root-rot fungus</name>
    <dbReference type="NCBI Taxonomy" id="77044"/>
    <lineage>
        <taxon>Eukaryota</taxon>
        <taxon>Fungi</taxon>
        <taxon>Dikarya</taxon>
        <taxon>Ascomycota</taxon>
        <taxon>Pezizomycotina</taxon>
        <taxon>Sordariomycetes</taxon>
        <taxon>Xylariomycetidae</taxon>
        <taxon>Xylariales</taxon>
        <taxon>Xylariaceae</taxon>
        <taxon>Rosellinia</taxon>
    </lineage>
</organism>
<dbReference type="EMBL" id="DF977523">
    <property type="protein sequence ID" value="GAW27175.1"/>
    <property type="molecule type" value="Genomic_DNA"/>
</dbReference>
<gene>
    <name evidence="1" type="ORF">SAMD00023353_7800550</name>
</gene>
<keyword evidence="2" id="KW-1185">Reference proteome</keyword>
<proteinExistence type="predicted"/>
<evidence type="ECO:0000313" key="2">
    <source>
        <dbReference type="Proteomes" id="UP000054516"/>
    </source>
</evidence>
<dbReference type="AlphaFoldDB" id="A0A1S8AB71"/>
<evidence type="ECO:0000313" key="1">
    <source>
        <dbReference type="EMBL" id="GAW27175.1"/>
    </source>
</evidence>
<name>A0A1S8AB71_ROSNE</name>
<sequence length="75" mass="8861">MLTGEQRDREHIRRYLLDNITERVVVGDVGQGDVTRLGAARVRRREPLARDSHRFDAKWWHLDQSRLILINPDQS</sequence>
<protein>
    <submittedName>
        <fullName evidence="1">Uncharacterized protein</fullName>
    </submittedName>
</protein>
<accession>A0A1S8AB71</accession>